<organism evidence="2 3">
    <name type="scientific">Phytophthora fragariaefolia</name>
    <dbReference type="NCBI Taxonomy" id="1490495"/>
    <lineage>
        <taxon>Eukaryota</taxon>
        <taxon>Sar</taxon>
        <taxon>Stramenopiles</taxon>
        <taxon>Oomycota</taxon>
        <taxon>Peronosporomycetes</taxon>
        <taxon>Peronosporales</taxon>
        <taxon>Peronosporaceae</taxon>
        <taxon>Phytophthora</taxon>
    </lineage>
</organism>
<proteinExistence type="predicted"/>
<keyword evidence="3" id="KW-1185">Reference proteome</keyword>
<dbReference type="EMBL" id="BSXT01006782">
    <property type="protein sequence ID" value="GMF63044.1"/>
    <property type="molecule type" value="Genomic_DNA"/>
</dbReference>
<feature type="compositionally biased region" description="Polar residues" evidence="1">
    <location>
        <begin position="178"/>
        <end position="193"/>
    </location>
</feature>
<evidence type="ECO:0000313" key="3">
    <source>
        <dbReference type="Proteomes" id="UP001165121"/>
    </source>
</evidence>
<sequence length="193" mass="20823">MVIKRDETRTTVLHHRRHDTGLIAVPTLVTPPVSLAAQANVALDPTWAIDSGCTRHVTHGSHWWADIATSGGSITVGGKNKSQSKVLDELSWQSLTPKATRRRSPFMKFYTHPSCTSTSYRSRSSFTPFGGFGGGGLCTPSPFPERHASGRSAAPTYRGSGDILSNEYEHEPDLGSGSDDQQLAGRSSELNLS</sequence>
<feature type="region of interest" description="Disordered" evidence="1">
    <location>
        <begin position="140"/>
        <end position="193"/>
    </location>
</feature>
<dbReference type="Proteomes" id="UP001165121">
    <property type="component" value="Unassembled WGS sequence"/>
</dbReference>
<dbReference type="AlphaFoldDB" id="A0A9W7D8W0"/>
<evidence type="ECO:0000313" key="2">
    <source>
        <dbReference type="EMBL" id="GMF63044.1"/>
    </source>
</evidence>
<evidence type="ECO:0000256" key="1">
    <source>
        <dbReference type="SAM" id="MobiDB-lite"/>
    </source>
</evidence>
<comment type="caution">
    <text evidence="2">The sequence shown here is derived from an EMBL/GenBank/DDBJ whole genome shotgun (WGS) entry which is preliminary data.</text>
</comment>
<accession>A0A9W7D8W0</accession>
<protein>
    <submittedName>
        <fullName evidence="2">Unnamed protein product</fullName>
    </submittedName>
</protein>
<name>A0A9W7D8W0_9STRA</name>
<reference evidence="2" key="1">
    <citation type="submission" date="2023-04" db="EMBL/GenBank/DDBJ databases">
        <title>Phytophthora fragariaefolia NBRC 109709.</title>
        <authorList>
            <person name="Ichikawa N."/>
            <person name="Sato H."/>
            <person name="Tonouchi N."/>
        </authorList>
    </citation>
    <scope>NUCLEOTIDE SEQUENCE</scope>
    <source>
        <strain evidence="2">NBRC 109709</strain>
    </source>
</reference>
<gene>
    <name evidence="2" type="ORF">Pfra01_002752200</name>
</gene>